<protein>
    <submittedName>
        <fullName evidence="2">Uncharacterized protein</fullName>
    </submittedName>
</protein>
<dbReference type="EMBL" id="CADEBC010000196">
    <property type="protein sequence ID" value="CAB3224929.1"/>
    <property type="molecule type" value="Genomic_DNA"/>
</dbReference>
<feature type="region of interest" description="Disordered" evidence="1">
    <location>
        <begin position="1"/>
        <end position="37"/>
    </location>
</feature>
<evidence type="ECO:0000256" key="1">
    <source>
        <dbReference type="SAM" id="MobiDB-lite"/>
    </source>
</evidence>
<name>A0A8S0YY59_ARCPL</name>
<evidence type="ECO:0000313" key="2">
    <source>
        <dbReference type="EMBL" id="CAB3224929.1"/>
    </source>
</evidence>
<dbReference type="AlphaFoldDB" id="A0A8S0YY59"/>
<gene>
    <name evidence="2" type="ORF">APLA_LOCUS2216</name>
</gene>
<feature type="compositionally biased region" description="Polar residues" evidence="1">
    <location>
        <begin position="13"/>
        <end position="22"/>
    </location>
</feature>
<proteinExistence type="predicted"/>
<sequence length="74" mass="7520">MAAGAGGAGSIFQGAQQETGENSGVGPLPADINMVEPPSSHELSATIACGTNQKFTTKCPPLLSTVRLVYQLCV</sequence>
<dbReference type="Proteomes" id="UP000494106">
    <property type="component" value="Unassembled WGS sequence"/>
</dbReference>
<dbReference type="OrthoDB" id="7371774at2759"/>
<reference evidence="2 3" key="1">
    <citation type="submission" date="2020-04" db="EMBL/GenBank/DDBJ databases">
        <authorList>
            <person name="Wallbank WR R."/>
            <person name="Pardo Diaz C."/>
            <person name="Kozak K."/>
            <person name="Martin S."/>
            <person name="Jiggins C."/>
            <person name="Moest M."/>
            <person name="Warren A I."/>
            <person name="Byers J.R.P. K."/>
            <person name="Montejo-Kovacevich G."/>
            <person name="Yen C E."/>
        </authorList>
    </citation>
    <scope>NUCLEOTIDE SEQUENCE [LARGE SCALE GENOMIC DNA]</scope>
</reference>
<evidence type="ECO:0000313" key="3">
    <source>
        <dbReference type="Proteomes" id="UP000494106"/>
    </source>
</evidence>
<organism evidence="2 3">
    <name type="scientific">Arctia plantaginis</name>
    <name type="common">Wood tiger moth</name>
    <name type="synonym">Phalaena plantaginis</name>
    <dbReference type="NCBI Taxonomy" id="874455"/>
    <lineage>
        <taxon>Eukaryota</taxon>
        <taxon>Metazoa</taxon>
        <taxon>Ecdysozoa</taxon>
        <taxon>Arthropoda</taxon>
        <taxon>Hexapoda</taxon>
        <taxon>Insecta</taxon>
        <taxon>Pterygota</taxon>
        <taxon>Neoptera</taxon>
        <taxon>Endopterygota</taxon>
        <taxon>Lepidoptera</taxon>
        <taxon>Glossata</taxon>
        <taxon>Ditrysia</taxon>
        <taxon>Noctuoidea</taxon>
        <taxon>Erebidae</taxon>
        <taxon>Arctiinae</taxon>
        <taxon>Arctia</taxon>
    </lineage>
</organism>
<keyword evidence="3" id="KW-1185">Reference proteome</keyword>
<comment type="caution">
    <text evidence="2">The sequence shown here is derived from an EMBL/GenBank/DDBJ whole genome shotgun (WGS) entry which is preliminary data.</text>
</comment>
<accession>A0A8S0YY59</accession>